<dbReference type="OrthoDB" id="434519at2759"/>
<dbReference type="AlphaFoldDB" id="A0A4D9D671"/>
<protein>
    <submittedName>
        <fullName evidence="2">Uncharacterized protein</fullName>
    </submittedName>
</protein>
<dbReference type="GO" id="GO:0016567">
    <property type="term" value="P:protein ubiquitination"/>
    <property type="evidence" value="ECO:0007669"/>
    <property type="project" value="TreeGrafter"/>
</dbReference>
<feature type="transmembrane region" description="Helical" evidence="1">
    <location>
        <begin position="91"/>
        <end position="109"/>
    </location>
</feature>
<comment type="caution">
    <text evidence="2">The sequence shown here is derived from an EMBL/GenBank/DDBJ whole genome shotgun (WGS) entry which is preliminary data.</text>
</comment>
<keyword evidence="1" id="KW-1133">Transmembrane helix</keyword>
<proteinExistence type="predicted"/>
<dbReference type="Proteomes" id="UP000355283">
    <property type="component" value="Unassembled WGS sequence"/>
</dbReference>
<dbReference type="EMBL" id="SDOX01000011">
    <property type="protein sequence ID" value="TFJ85483.1"/>
    <property type="molecule type" value="Genomic_DNA"/>
</dbReference>
<feature type="transmembrane region" description="Helical" evidence="1">
    <location>
        <begin position="121"/>
        <end position="140"/>
    </location>
</feature>
<keyword evidence="1" id="KW-0812">Transmembrane</keyword>
<reference evidence="2 3" key="1">
    <citation type="submission" date="2019-01" db="EMBL/GenBank/DDBJ databases">
        <title>Nuclear Genome Assembly of the Microalgal Biofuel strain Nannochloropsis salina CCMP1776.</title>
        <authorList>
            <person name="Hovde B."/>
        </authorList>
    </citation>
    <scope>NUCLEOTIDE SEQUENCE [LARGE SCALE GENOMIC DNA]</scope>
    <source>
        <strain evidence="2 3">CCMP1776</strain>
    </source>
</reference>
<keyword evidence="3" id="KW-1185">Reference proteome</keyword>
<evidence type="ECO:0000313" key="3">
    <source>
        <dbReference type="Proteomes" id="UP000355283"/>
    </source>
</evidence>
<feature type="transmembrane region" description="Helical" evidence="1">
    <location>
        <begin position="36"/>
        <end position="58"/>
    </location>
</feature>
<dbReference type="PANTHER" id="PTHR14255">
    <property type="entry name" value="CEREBLON"/>
    <property type="match status" value="1"/>
</dbReference>
<feature type="transmembrane region" description="Helical" evidence="1">
    <location>
        <begin position="7"/>
        <end position="24"/>
    </location>
</feature>
<gene>
    <name evidence="2" type="ORF">NSK_002993</name>
</gene>
<dbReference type="GO" id="GO:0031464">
    <property type="term" value="C:Cul4A-RING E3 ubiquitin ligase complex"/>
    <property type="evidence" value="ECO:0007669"/>
    <property type="project" value="TreeGrafter"/>
</dbReference>
<evidence type="ECO:0000256" key="1">
    <source>
        <dbReference type="SAM" id="Phobius"/>
    </source>
</evidence>
<evidence type="ECO:0000313" key="2">
    <source>
        <dbReference type="EMBL" id="TFJ85483.1"/>
    </source>
</evidence>
<accession>A0A4D9D671</accession>
<keyword evidence="1" id="KW-0472">Membrane</keyword>
<organism evidence="2 3">
    <name type="scientific">Nannochloropsis salina CCMP1776</name>
    <dbReference type="NCBI Taxonomy" id="1027361"/>
    <lineage>
        <taxon>Eukaryota</taxon>
        <taxon>Sar</taxon>
        <taxon>Stramenopiles</taxon>
        <taxon>Ochrophyta</taxon>
        <taxon>Eustigmatophyceae</taxon>
        <taxon>Eustigmatales</taxon>
        <taxon>Monodopsidaceae</taxon>
        <taxon>Microchloropsis</taxon>
        <taxon>Microchloropsis salina</taxon>
    </lineage>
</organism>
<dbReference type="PANTHER" id="PTHR14255:SF3">
    <property type="entry name" value="SULFITE EXPORTER TAUE_SAFE FAMILY PROTEIN 5-RELATED"/>
    <property type="match status" value="1"/>
</dbReference>
<sequence>MKEAVALANATILGGVIANVWFASQTRNPYVDRPLIAWDLILLFEPVVIFGSVFGSFANKLLPGVVLEIVMFTSASSSLALSLFGSMPVHYGLALFGFGGIVTFATNWAATRTLGGKLRQVLSMLSIAAVITLSTFTMGLQASVRLVENPEAARAFGRLCE</sequence>
<name>A0A4D9D671_9STRA</name>